<feature type="transmembrane region" description="Helical" evidence="1">
    <location>
        <begin position="158"/>
        <end position="179"/>
    </location>
</feature>
<accession>A0ABX7F1M4</accession>
<dbReference type="InterPro" id="IPR024464">
    <property type="entry name" value="DUF2391"/>
</dbReference>
<evidence type="ECO:0000256" key="1">
    <source>
        <dbReference type="SAM" id="Phobius"/>
    </source>
</evidence>
<evidence type="ECO:0000313" key="2">
    <source>
        <dbReference type="EMBL" id="QRF53418.1"/>
    </source>
</evidence>
<gene>
    <name evidence="2" type="ORF">D4A92_19190</name>
</gene>
<feature type="transmembrane region" description="Helical" evidence="1">
    <location>
        <begin position="25"/>
        <end position="46"/>
    </location>
</feature>
<sequence length="287" mass="31373">MAEVANETHESARVSRFLVGLARGLAGALLFSIPMLMTMEMWFLGFYMDRERLLLLLVLNLPLLIGLSHRIGFERTATWRESARDAIVAYGMGVVASALILVLLGVIKFGMAPREWVGMVALQAVPASIGALLGRSQLSMQDEEDDEDDSDPSQEVSTGYLTELFMMAVGALFLSLNLAPTEEMILLAYKMTIWHALALIALSMMLMHGFVYALAFKGSHSLQEDTPVWHAFVRFTIPGYVVALAVSLYSLWTFGRLDDLGTTEAVLTLVVLGFPAAIGAAAARLIL</sequence>
<keyword evidence="3" id="KW-1185">Reference proteome</keyword>
<keyword evidence="1" id="KW-0472">Membrane</keyword>
<dbReference type="EMBL" id="CP032405">
    <property type="protein sequence ID" value="QRF53418.1"/>
    <property type="molecule type" value="Genomic_DNA"/>
</dbReference>
<feature type="transmembrane region" description="Helical" evidence="1">
    <location>
        <begin position="119"/>
        <end position="138"/>
    </location>
</feature>
<dbReference type="Pfam" id="PF09622">
    <property type="entry name" value="DUF2391"/>
    <property type="match status" value="1"/>
</dbReference>
<dbReference type="InterPro" id="IPR013416">
    <property type="entry name" value="CHP02587_IM"/>
</dbReference>
<protein>
    <submittedName>
        <fullName evidence="2">TIGR02587 family membrane protein</fullName>
    </submittedName>
</protein>
<keyword evidence="1" id="KW-0812">Transmembrane</keyword>
<name>A0ABX7F1M4_9HYPH</name>
<dbReference type="Proteomes" id="UP000596351">
    <property type="component" value="Chromosome"/>
</dbReference>
<organism evidence="2 3">
    <name type="scientific">Rhizobium rosettiformans</name>
    <dbReference type="NCBI Taxonomy" id="1368430"/>
    <lineage>
        <taxon>Bacteria</taxon>
        <taxon>Pseudomonadati</taxon>
        <taxon>Pseudomonadota</taxon>
        <taxon>Alphaproteobacteria</taxon>
        <taxon>Hyphomicrobiales</taxon>
        <taxon>Rhizobiaceae</taxon>
        <taxon>Rhizobium/Agrobacterium group</taxon>
        <taxon>Rhizobium</taxon>
    </lineage>
</organism>
<keyword evidence="1" id="KW-1133">Transmembrane helix</keyword>
<feature type="transmembrane region" description="Helical" evidence="1">
    <location>
        <begin position="266"/>
        <end position="286"/>
    </location>
</feature>
<dbReference type="NCBIfam" id="TIGR02587">
    <property type="entry name" value="TIGR02587 family membrane protein"/>
    <property type="match status" value="1"/>
</dbReference>
<feature type="transmembrane region" description="Helical" evidence="1">
    <location>
        <begin position="87"/>
        <end position="107"/>
    </location>
</feature>
<feature type="transmembrane region" description="Helical" evidence="1">
    <location>
        <begin position="191"/>
        <end position="215"/>
    </location>
</feature>
<dbReference type="RefSeq" id="WP_203016604.1">
    <property type="nucleotide sequence ID" value="NZ_CP032405.1"/>
</dbReference>
<evidence type="ECO:0000313" key="3">
    <source>
        <dbReference type="Proteomes" id="UP000596351"/>
    </source>
</evidence>
<reference evidence="2 3" key="1">
    <citation type="submission" date="2018-09" db="EMBL/GenBank/DDBJ databases">
        <title>Rhizobium sp. MAE2-X.</title>
        <authorList>
            <person name="Lee Y."/>
            <person name="Jeon C.O."/>
        </authorList>
    </citation>
    <scope>NUCLEOTIDE SEQUENCE [LARGE SCALE GENOMIC DNA]</scope>
    <source>
        <strain evidence="2 3">MAE2-X</strain>
    </source>
</reference>
<feature type="transmembrane region" description="Helical" evidence="1">
    <location>
        <begin position="235"/>
        <end position="254"/>
    </location>
</feature>
<proteinExistence type="predicted"/>
<feature type="transmembrane region" description="Helical" evidence="1">
    <location>
        <begin position="53"/>
        <end position="72"/>
    </location>
</feature>